<dbReference type="InterPro" id="IPR047125">
    <property type="entry name" value="DCTN5"/>
</dbReference>
<dbReference type="OrthoDB" id="417208at2759"/>
<dbReference type="Gene3D" id="2.160.10.10">
    <property type="entry name" value="Hexapeptide repeat proteins"/>
    <property type="match status" value="1"/>
</dbReference>
<sequence>MDILPSGPSLGQKPDWTESVTKERREIKSKTKIHKQAGATLHGSTGLRSRMTRFVTRSQNCVLHPFQMRNASFSSVHRVHHIVIMPGVVFEGPPRGHDVVLSEEGHVYIGKGAVIRCREIGSFVMIGDGVEIGANVRVSPLCRILPNTKVPDGMQIQPLCVVGGNPARVVGTLRDDSWRGEMMAIIERHLYITVMSKTDMKRMFEGK</sequence>
<evidence type="ECO:0000313" key="8">
    <source>
        <dbReference type="Proteomes" id="UP000265618"/>
    </source>
</evidence>
<accession>A0A9K3D0W0</accession>
<evidence type="ECO:0000256" key="6">
    <source>
        <dbReference type="SAM" id="MobiDB-lite"/>
    </source>
</evidence>
<comment type="subcellular location">
    <subcellularLocation>
        <location evidence="1">Cytoplasm</location>
        <location evidence="1">Cytoskeleton</location>
    </subcellularLocation>
</comment>
<reference evidence="7 8" key="1">
    <citation type="journal article" date="2018" name="PLoS ONE">
        <title>The draft genome of Kipferlia bialata reveals reductive genome evolution in fornicate parasites.</title>
        <authorList>
            <person name="Tanifuji G."/>
            <person name="Takabayashi S."/>
            <person name="Kume K."/>
            <person name="Takagi M."/>
            <person name="Nakayama T."/>
            <person name="Kamikawa R."/>
            <person name="Inagaki Y."/>
            <person name="Hashimoto T."/>
        </authorList>
    </citation>
    <scope>NUCLEOTIDE SEQUENCE [LARGE SCALE GENOMIC DNA]</scope>
    <source>
        <strain evidence="7">NY0173</strain>
    </source>
</reference>
<dbReference type="PANTHER" id="PTHR46126:SF1">
    <property type="entry name" value="DYNACTIN SUBUNIT 5"/>
    <property type="match status" value="1"/>
</dbReference>
<proteinExistence type="inferred from homology"/>
<name>A0A9K3D0W0_9EUKA</name>
<evidence type="ECO:0000256" key="3">
    <source>
        <dbReference type="ARBA" id="ARBA00023212"/>
    </source>
</evidence>
<keyword evidence="8" id="KW-1185">Reference proteome</keyword>
<gene>
    <name evidence="7" type="ORF">KIPB_008975</name>
</gene>
<comment type="similarity">
    <text evidence="4">Belongs to the dynactin subunits 5/6 family. Dynactin subunit 5 subfamily.</text>
</comment>
<evidence type="ECO:0000256" key="2">
    <source>
        <dbReference type="ARBA" id="ARBA00022490"/>
    </source>
</evidence>
<keyword evidence="2" id="KW-0963">Cytoplasm</keyword>
<feature type="region of interest" description="Disordered" evidence="6">
    <location>
        <begin position="1"/>
        <end position="20"/>
    </location>
</feature>
<dbReference type="EMBL" id="BDIP01002919">
    <property type="protein sequence ID" value="GIQ87018.1"/>
    <property type="molecule type" value="Genomic_DNA"/>
</dbReference>
<evidence type="ECO:0000256" key="1">
    <source>
        <dbReference type="ARBA" id="ARBA00004245"/>
    </source>
</evidence>
<dbReference type="GO" id="GO:0005869">
    <property type="term" value="C:dynactin complex"/>
    <property type="evidence" value="ECO:0007669"/>
    <property type="project" value="TreeGrafter"/>
</dbReference>
<evidence type="ECO:0000313" key="7">
    <source>
        <dbReference type="EMBL" id="GIQ87018.1"/>
    </source>
</evidence>
<organism evidence="7 8">
    <name type="scientific">Kipferlia bialata</name>
    <dbReference type="NCBI Taxonomy" id="797122"/>
    <lineage>
        <taxon>Eukaryota</taxon>
        <taxon>Metamonada</taxon>
        <taxon>Carpediemonas-like organisms</taxon>
        <taxon>Kipferlia</taxon>
    </lineage>
</organism>
<comment type="caution">
    <text evidence="7">The sequence shown here is derived from an EMBL/GenBank/DDBJ whole genome shotgun (WGS) entry which is preliminary data.</text>
</comment>
<dbReference type="Proteomes" id="UP000265618">
    <property type="component" value="Unassembled WGS sequence"/>
</dbReference>
<dbReference type="InterPro" id="IPR011004">
    <property type="entry name" value="Trimer_LpxA-like_sf"/>
</dbReference>
<dbReference type="SUPFAM" id="SSF51161">
    <property type="entry name" value="Trimeric LpxA-like enzymes"/>
    <property type="match status" value="1"/>
</dbReference>
<dbReference type="AlphaFoldDB" id="A0A9K3D0W0"/>
<dbReference type="PANTHER" id="PTHR46126">
    <property type="entry name" value="DYNACTIN SUBUNIT 5"/>
    <property type="match status" value="1"/>
</dbReference>
<keyword evidence="3" id="KW-0206">Cytoskeleton</keyword>
<protein>
    <recommendedName>
        <fullName evidence="5">Dynactin subunit 5</fullName>
    </recommendedName>
</protein>
<evidence type="ECO:0000256" key="4">
    <source>
        <dbReference type="ARBA" id="ARBA00034706"/>
    </source>
</evidence>
<evidence type="ECO:0000256" key="5">
    <source>
        <dbReference type="ARBA" id="ARBA00034865"/>
    </source>
</evidence>